<proteinExistence type="inferred from homology"/>
<dbReference type="InterPro" id="IPR002347">
    <property type="entry name" value="SDR_fam"/>
</dbReference>
<dbReference type="Gene3D" id="3.40.50.720">
    <property type="entry name" value="NAD(P)-binding Rossmann-like Domain"/>
    <property type="match status" value="1"/>
</dbReference>
<evidence type="ECO:0000313" key="4">
    <source>
        <dbReference type="Proteomes" id="UP000729357"/>
    </source>
</evidence>
<dbReference type="EMBL" id="JAHFXS010000100">
    <property type="protein sequence ID" value="KAG9989164.1"/>
    <property type="molecule type" value="Genomic_DNA"/>
</dbReference>
<comment type="caution">
    <text evidence="3">The sequence shown here is derived from an EMBL/GenBank/DDBJ whole genome shotgun (WGS) entry which is preliminary data.</text>
</comment>
<protein>
    <submittedName>
        <fullName evidence="3">NAD(P)-binding protein</fullName>
    </submittedName>
</protein>
<gene>
    <name evidence="3" type="ORF">KCU98_g2097</name>
</gene>
<keyword evidence="2" id="KW-0560">Oxidoreductase</keyword>
<evidence type="ECO:0000313" key="3">
    <source>
        <dbReference type="EMBL" id="KAG9989164.1"/>
    </source>
</evidence>
<dbReference type="Pfam" id="PF00106">
    <property type="entry name" value="adh_short"/>
    <property type="match status" value="1"/>
</dbReference>
<reference evidence="3" key="2">
    <citation type="submission" date="2021-08" db="EMBL/GenBank/DDBJ databases">
        <authorList>
            <person name="Gostincar C."/>
            <person name="Sun X."/>
            <person name="Song Z."/>
            <person name="Gunde-Cimerman N."/>
        </authorList>
    </citation>
    <scope>NUCLEOTIDE SEQUENCE</scope>
    <source>
        <strain evidence="3">EXF-9298</strain>
    </source>
</reference>
<dbReference type="PANTHER" id="PTHR43180">
    <property type="entry name" value="3-OXOACYL-(ACYL-CARRIER-PROTEIN) REDUCTASE (AFU_ORTHOLOGUE AFUA_6G11210)"/>
    <property type="match status" value="1"/>
</dbReference>
<dbReference type="SUPFAM" id="SSF51735">
    <property type="entry name" value="NAD(P)-binding Rossmann-fold domains"/>
    <property type="match status" value="1"/>
</dbReference>
<reference evidence="3" key="1">
    <citation type="journal article" date="2021" name="J Fungi (Basel)">
        <title>Virulence traits and population genomics of the black yeast Aureobasidium melanogenum.</title>
        <authorList>
            <person name="Cernosa A."/>
            <person name="Sun X."/>
            <person name="Gostincar C."/>
            <person name="Fang C."/>
            <person name="Gunde-Cimerman N."/>
            <person name="Song Z."/>
        </authorList>
    </citation>
    <scope>NUCLEOTIDE SEQUENCE</scope>
    <source>
        <strain evidence="3">EXF-9298</strain>
    </source>
</reference>
<evidence type="ECO:0000256" key="2">
    <source>
        <dbReference type="ARBA" id="ARBA00023002"/>
    </source>
</evidence>
<dbReference type="Proteomes" id="UP000729357">
    <property type="component" value="Unassembled WGS sequence"/>
</dbReference>
<comment type="similarity">
    <text evidence="1">Belongs to the short-chain dehydrogenases/reductases (SDR) family.</text>
</comment>
<accession>A0A9P8G2X8</accession>
<dbReference type="GO" id="GO:0016491">
    <property type="term" value="F:oxidoreductase activity"/>
    <property type="evidence" value="ECO:0007669"/>
    <property type="project" value="UniProtKB-KW"/>
</dbReference>
<dbReference type="PANTHER" id="PTHR43180:SF10">
    <property type="entry name" value="NAD(P)-BINDING PROTEIN"/>
    <property type="match status" value="1"/>
</dbReference>
<evidence type="ECO:0000256" key="1">
    <source>
        <dbReference type="ARBA" id="ARBA00006484"/>
    </source>
</evidence>
<feature type="non-terminal residue" evidence="3">
    <location>
        <position position="1"/>
    </location>
</feature>
<sequence length="294" mass="31492">MAEITINDAELQAVKGKVVLMTGGSSGIGLATTKLLLNLGAKVVNGDINPPLSSPNPESSSSYNYIRTNVVIWSELVALFKETLKIHGHIDHVFANAGMRPSTSYLALEEDSNGNPVEPNHITLDVNLKGVINTASLGLHYMQKQSPPQSGNYSIVLTASPSAYHRFRAADYGISKHGVLGLLRGLTPVTAPQLPIRVNALCPGWTATALVEQAMYAGVNVNLSTSENVAKAAVLLMADESRHGQMVLSVGDRYREVEEAVLLKAMTSEVRGQELTEDEICAAVTANMMKQAQQ</sequence>
<keyword evidence="4" id="KW-1185">Reference proteome</keyword>
<dbReference type="PRINTS" id="PR00081">
    <property type="entry name" value="GDHRDH"/>
</dbReference>
<organism evidence="3 4">
    <name type="scientific">Aureobasidium melanogenum</name>
    <name type="common">Aureobasidium pullulans var. melanogenum</name>
    <dbReference type="NCBI Taxonomy" id="46634"/>
    <lineage>
        <taxon>Eukaryota</taxon>
        <taxon>Fungi</taxon>
        <taxon>Dikarya</taxon>
        <taxon>Ascomycota</taxon>
        <taxon>Pezizomycotina</taxon>
        <taxon>Dothideomycetes</taxon>
        <taxon>Dothideomycetidae</taxon>
        <taxon>Dothideales</taxon>
        <taxon>Saccotheciaceae</taxon>
        <taxon>Aureobasidium</taxon>
    </lineage>
</organism>
<dbReference type="InterPro" id="IPR036291">
    <property type="entry name" value="NAD(P)-bd_dom_sf"/>
</dbReference>
<dbReference type="AlphaFoldDB" id="A0A9P8G2X8"/>
<name>A0A9P8G2X8_AURME</name>